<feature type="binding site" evidence="15">
    <location>
        <position position="243"/>
    </location>
    <ligand>
        <name>substrate</name>
        <note>ligand shared between dimeric partners</note>
    </ligand>
</feature>
<evidence type="ECO:0000256" key="6">
    <source>
        <dbReference type="ARBA" id="ARBA00022533"/>
    </source>
</evidence>
<dbReference type="RefSeq" id="WP_131848618.1">
    <property type="nucleotide sequence ID" value="NZ_SLXV01000014.1"/>
</dbReference>
<comment type="caution">
    <text evidence="15">Lacks conserved residue(s) required for the propagation of feature annotation.</text>
</comment>
<keyword evidence="11 15" id="KW-0067">ATP-binding</keyword>
<evidence type="ECO:0000256" key="3">
    <source>
        <dbReference type="ARBA" id="ARBA00004496"/>
    </source>
</evidence>
<evidence type="ECO:0000256" key="13">
    <source>
        <dbReference type="ARBA" id="ARBA00023152"/>
    </source>
</evidence>
<keyword evidence="10 15" id="KW-0418">Kinase</keyword>
<feature type="binding site" evidence="15">
    <location>
        <begin position="21"/>
        <end position="25"/>
    </location>
    <ligand>
        <name>ADP</name>
        <dbReference type="ChEBI" id="CHEBI:456216"/>
        <note>allosteric activator; ligand shared between dimeric partners</note>
    </ligand>
</feature>
<evidence type="ECO:0000256" key="4">
    <source>
        <dbReference type="ARBA" id="ARBA00004679"/>
    </source>
</evidence>
<dbReference type="InterPro" id="IPR000023">
    <property type="entry name" value="Phosphofructokinase_dom"/>
</dbReference>
<dbReference type="EMBL" id="SLXV01000014">
    <property type="protein sequence ID" value="TCP69061.1"/>
    <property type="molecule type" value="Genomic_DNA"/>
</dbReference>
<keyword evidence="5 15" id="KW-0963">Cytoplasm</keyword>
<dbReference type="InterPro" id="IPR012003">
    <property type="entry name" value="ATP_PFK_prok-type"/>
</dbReference>
<organism evidence="17 18">
    <name type="scientific">Baia soyae</name>
    <dbReference type="NCBI Taxonomy" id="1544746"/>
    <lineage>
        <taxon>Bacteria</taxon>
        <taxon>Bacillati</taxon>
        <taxon>Bacillota</taxon>
        <taxon>Bacilli</taxon>
        <taxon>Bacillales</taxon>
        <taxon>Thermoactinomycetaceae</taxon>
        <taxon>Baia</taxon>
    </lineage>
</organism>
<evidence type="ECO:0000256" key="10">
    <source>
        <dbReference type="ARBA" id="ARBA00022777"/>
    </source>
</evidence>
<dbReference type="GO" id="GO:0016208">
    <property type="term" value="F:AMP binding"/>
    <property type="evidence" value="ECO:0007669"/>
    <property type="project" value="TreeGrafter"/>
</dbReference>
<feature type="binding site" description="in other chain" evidence="15">
    <location>
        <begin position="249"/>
        <end position="252"/>
    </location>
    <ligand>
        <name>substrate</name>
        <note>ligand shared between dimeric partners</note>
    </ligand>
</feature>
<dbReference type="InterPro" id="IPR022953">
    <property type="entry name" value="ATP_PFK"/>
</dbReference>
<feature type="binding site" evidence="15">
    <location>
        <position position="103"/>
    </location>
    <ligand>
        <name>Mg(2+)</name>
        <dbReference type="ChEBI" id="CHEBI:18420"/>
        <note>catalytic</note>
    </ligand>
</feature>
<dbReference type="InterPro" id="IPR012828">
    <property type="entry name" value="PFKA_ATP_prok"/>
</dbReference>
<evidence type="ECO:0000256" key="7">
    <source>
        <dbReference type="ARBA" id="ARBA00022679"/>
    </source>
</evidence>
<comment type="caution">
    <text evidence="17">The sequence shown here is derived from an EMBL/GenBank/DDBJ whole genome shotgun (WGS) entry which is preliminary data.</text>
</comment>
<dbReference type="OrthoDB" id="9802503at2"/>
<evidence type="ECO:0000256" key="11">
    <source>
        <dbReference type="ARBA" id="ARBA00022840"/>
    </source>
</evidence>
<dbReference type="PROSITE" id="PS00433">
    <property type="entry name" value="PHOSPHOFRUCTOKINASE"/>
    <property type="match status" value="1"/>
</dbReference>
<evidence type="ECO:0000256" key="1">
    <source>
        <dbReference type="ARBA" id="ARBA00001946"/>
    </source>
</evidence>
<feature type="binding site" description="in other chain" evidence="15">
    <location>
        <position position="222"/>
    </location>
    <ligand>
        <name>substrate</name>
        <note>ligand shared between dimeric partners</note>
    </ligand>
</feature>
<keyword evidence="18" id="KW-1185">Reference proteome</keyword>
<comment type="catalytic activity">
    <reaction evidence="14 15">
        <text>beta-D-fructose 6-phosphate + ATP = beta-D-fructose 1,6-bisphosphate + ADP + H(+)</text>
        <dbReference type="Rhea" id="RHEA:16109"/>
        <dbReference type="ChEBI" id="CHEBI:15378"/>
        <dbReference type="ChEBI" id="CHEBI:30616"/>
        <dbReference type="ChEBI" id="CHEBI:32966"/>
        <dbReference type="ChEBI" id="CHEBI:57634"/>
        <dbReference type="ChEBI" id="CHEBI:456216"/>
        <dbReference type="EC" id="2.7.1.11"/>
    </reaction>
</comment>
<dbReference type="FunFam" id="3.40.50.450:FF:000001">
    <property type="entry name" value="ATP-dependent 6-phosphofructokinase"/>
    <property type="match status" value="1"/>
</dbReference>
<dbReference type="EC" id="2.7.1.11" evidence="15"/>
<feature type="binding site" evidence="15">
    <location>
        <begin position="102"/>
        <end position="105"/>
    </location>
    <ligand>
        <name>ATP</name>
        <dbReference type="ChEBI" id="CHEBI:30616"/>
    </ligand>
</feature>
<dbReference type="FunFam" id="3.40.50.460:FF:000002">
    <property type="entry name" value="ATP-dependent 6-phosphofructokinase"/>
    <property type="match status" value="1"/>
</dbReference>
<feature type="binding site" evidence="15">
    <location>
        <position position="11"/>
    </location>
    <ligand>
        <name>ATP</name>
        <dbReference type="ChEBI" id="CHEBI:30616"/>
    </ligand>
</feature>
<keyword evidence="13 15" id="KW-0324">Glycolysis</keyword>
<dbReference type="GO" id="GO:0042802">
    <property type="term" value="F:identical protein binding"/>
    <property type="evidence" value="ECO:0007669"/>
    <property type="project" value="TreeGrafter"/>
</dbReference>
<dbReference type="PANTHER" id="PTHR13697:SF4">
    <property type="entry name" value="ATP-DEPENDENT 6-PHOSPHOFRUCTOKINASE"/>
    <property type="match status" value="1"/>
</dbReference>
<dbReference type="NCBIfam" id="TIGR02482">
    <property type="entry name" value="PFKA_ATP"/>
    <property type="match status" value="1"/>
</dbReference>
<dbReference type="PRINTS" id="PR00476">
    <property type="entry name" value="PHFRCTKINASE"/>
</dbReference>
<evidence type="ECO:0000313" key="17">
    <source>
        <dbReference type="EMBL" id="TCP69061.1"/>
    </source>
</evidence>
<evidence type="ECO:0000259" key="16">
    <source>
        <dbReference type="Pfam" id="PF00365"/>
    </source>
</evidence>
<comment type="similarity">
    <text evidence="15">Belongs to the phosphofructokinase type A (PFKA) family. ATP-dependent PFK group I subfamily. Prokaryotic clade 'B1' sub-subfamily.</text>
</comment>
<dbReference type="UniPathway" id="UPA00109">
    <property type="reaction ID" value="UER00182"/>
</dbReference>
<evidence type="ECO:0000256" key="12">
    <source>
        <dbReference type="ARBA" id="ARBA00022842"/>
    </source>
</evidence>
<comment type="subcellular location">
    <subcellularLocation>
        <location evidence="3 15">Cytoplasm</location>
    </subcellularLocation>
</comment>
<dbReference type="GO" id="GO:0046872">
    <property type="term" value="F:metal ion binding"/>
    <property type="evidence" value="ECO:0007669"/>
    <property type="project" value="UniProtKB-KW"/>
</dbReference>
<feature type="binding site" evidence="15">
    <location>
        <position position="162"/>
    </location>
    <ligand>
        <name>substrate</name>
        <note>ligand shared between dimeric partners</note>
    </ligand>
</feature>
<evidence type="ECO:0000256" key="15">
    <source>
        <dbReference type="HAMAP-Rule" id="MF_00339"/>
    </source>
</evidence>
<keyword evidence="7 15" id="KW-0808">Transferase</keyword>
<evidence type="ECO:0000256" key="9">
    <source>
        <dbReference type="ARBA" id="ARBA00022741"/>
    </source>
</evidence>
<dbReference type="GO" id="GO:0070095">
    <property type="term" value="F:fructose-6-phosphate binding"/>
    <property type="evidence" value="ECO:0007669"/>
    <property type="project" value="TreeGrafter"/>
</dbReference>
<dbReference type="NCBIfam" id="NF002872">
    <property type="entry name" value="PRK03202.1"/>
    <property type="match status" value="1"/>
</dbReference>
<feature type="binding site" description="in other chain" evidence="15">
    <location>
        <begin position="169"/>
        <end position="171"/>
    </location>
    <ligand>
        <name>substrate</name>
        <note>ligand shared between dimeric partners</note>
    </ligand>
</feature>
<dbReference type="SUPFAM" id="SSF53784">
    <property type="entry name" value="Phosphofructokinase"/>
    <property type="match status" value="1"/>
</dbReference>
<comment type="activity regulation">
    <text evidence="15">Allosterically activated by ADP and other diphosphonucleosides, and allosterically inhibited by phosphoenolpyruvate.</text>
</comment>
<evidence type="ECO:0000256" key="5">
    <source>
        <dbReference type="ARBA" id="ARBA00022490"/>
    </source>
</evidence>
<dbReference type="Gene3D" id="3.40.50.460">
    <property type="entry name" value="Phosphofructokinase domain"/>
    <property type="match status" value="1"/>
</dbReference>
<dbReference type="GO" id="GO:0006002">
    <property type="term" value="P:fructose 6-phosphate metabolic process"/>
    <property type="evidence" value="ECO:0007669"/>
    <property type="project" value="UniProtKB-UniRule"/>
</dbReference>
<dbReference type="GO" id="GO:0061621">
    <property type="term" value="P:canonical glycolysis"/>
    <property type="evidence" value="ECO:0007669"/>
    <property type="project" value="TreeGrafter"/>
</dbReference>
<dbReference type="PIRSF" id="PIRSF000532">
    <property type="entry name" value="ATP_PFK_prok"/>
    <property type="match status" value="1"/>
</dbReference>
<comment type="subunit">
    <text evidence="15">Homotetramer.</text>
</comment>
<comment type="function">
    <text evidence="2 15">Catalyzes the phosphorylation of D-fructose 6-phosphate to fructose 1,6-bisphosphate by ATP, the first committing step of glycolysis.</text>
</comment>
<dbReference type="GO" id="GO:0005524">
    <property type="term" value="F:ATP binding"/>
    <property type="evidence" value="ECO:0007669"/>
    <property type="project" value="UniProtKB-UniRule"/>
</dbReference>
<feature type="binding site" description="in other chain" evidence="15">
    <location>
        <position position="211"/>
    </location>
    <ligand>
        <name>ADP</name>
        <dbReference type="ChEBI" id="CHEBI:456216"/>
        <note>allosteric activator; ligand shared between dimeric partners</note>
    </ligand>
</feature>
<feature type="active site" description="Proton acceptor" evidence="15">
    <location>
        <position position="127"/>
    </location>
</feature>
<evidence type="ECO:0000256" key="2">
    <source>
        <dbReference type="ARBA" id="ARBA00002659"/>
    </source>
</evidence>
<feature type="binding site" description="in other chain" evidence="15">
    <location>
        <begin position="185"/>
        <end position="187"/>
    </location>
    <ligand>
        <name>ADP</name>
        <dbReference type="ChEBI" id="CHEBI:456216"/>
        <note>allosteric activator; ligand shared between dimeric partners</note>
    </ligand>
</feature>
<feature type="binding site" description="in other chain" evidence="15">
    <location>
        <begin position="125"/>
        <end position="127"/>
    </location>
    <ligand>
        <name>substrate</name>
        <note>ligand shared between dimeric partners</note>
    </ligand>
</feature>
<comment type="cofactor">
    <cofactor evidence="1 15">
        <name>Mg(2+)</name>
        <dbReference type="ChEBI" id="CHEBI:18420"/>
    </cofactor>
</comment>
<dbReference type="InterPro" id="IPR035966">
    <property type="entry name" value="PKF_sf"/>
</dbReference>
<dbReference type="GO" id="GO:0048029">
    <property type="term" value="F:monosaccharide binding"/>
    <property type="evidence" value="ECO:0007669"/>
    <property type="project" value="TreeGrafter"/>
</dbReference>
<feature type="binding site" description="in other chain" evidence="15">
    <location>
        <position position="154"/>
    </location>
    <ligand>
        <name>ADP</name>
        <dbReference type="ChEBI" id="CHEBI:456216"/>
        <note>allosteric activator; ligand shared between dimeric partners</note>
    </ligand>
</feature>
<name>A0A4R2S9H0_9BACL</name>
<feature type="binding site" evidence="15">
    <location>
        <begin position="72"/>
        <end position="73"/>
    </location>
    <ligand>
        <name>ATP</name>
        <dbReference type="ChEBI" id="CHEBI:30616"/>
    </ligand>
</feature>
<sequence length="319" mass="34020">MKRIAVLTSGGDAPGMNAAIRAVVRNGIYHGLHVFGVYRGYTGLIQGDFKELSVGSVGDVIQRGGTILYSARCDEFRTEEGRQQAVEQLRKHQIDGLITIGGDGTFQGAKKLTELGFPTIGVPGTIDNDINGTDYTIGFDTAINTVIDAIDRIRDTATSHERTYIVEVMGRDAGDIALLAGLAGGAESILIPEVNSSLEEIVARLKHGADRGKKHSIIIVAEGVGSAVDIGRQVQKATGFETRITVLGHVQRGGTPTAFDRVLASRMGAKAVDLLLSGKKDMMVAIRNNEVLGIDFDEASGQKHHLDLSNHHLASILSI</sequence>
<dbReference type="GO" id="GO:0005945">
    <property type="term" value="C:6-phosphofructokinase complex"/>
    <property type="evidence" value="ECO:0007669"/>
    <property type="project" value="TreeGrafter"/>
</dbReference>
<evidence type="ECO:0000313" key="18">
    <source>
        <dbReference type="Proteomes" id="UP000294746"/>
    </source>
</evidence>
<dbReference type="Proteomes" id="UP000294746">
    <property type="component" value="Unassembled WGS sequence"/>
</dbReference>
<keyword evidence="6 15" id="KW-0021">Allosteric enzyme</keyword>
<proteinExistence type="inferred from homology"/>
<gene>
    <name evidence="15" type="primary">pfkA</name>
    <name evidence="17" type="ORF">EDD57_11444</name>
</gene>
<keyword evidence="9 15" id="KW-0547">Nucleotide-binding</keyword>
<dbReference type="AlphaFoldDB" id="A0A4R2S9H0"/>
<keyword evidence="12 15" id="KW-0460">Magnesium</keyword>
<reference evidence="17 18" key="1">
    <citation type="submission" date="2019-03" db="EMBL/GenBank/DDBJ databases">
        <title>Genomic Encyclopedia of Type Strains, Phase IV (KMG-IV): sequencing the most valuable type-strain genomes for metagenomic binning, comparative biology and taxonomic classification.</title>
        <authorList>
            <person name="Goeker M."/>
        </authorList>
    </citation>
    <scope>NUCLEOTIDE SEQUENCE [LARGE SCALE GENOMIC DNA]</scope>
    <source>
        <strain evidence="17 18">DSM 46831</strain>
    </source>
</reference>
<dbReference type="PANTHER" id="PTHR13697">
    <property type="entry name" value="PHOSPHOFRUCTOKINASE"/>
    <property type="match status" value="1"/>
</dbReference>
<feature type="binding site" description="in other chain" evidence="15">
    <location>
        <begin position="213"/>
        <end position="215"/>
    </location>
    <ligand>
        <name>ADP</name>
        <dbReference type="ChEBI" id="CHEBI:456216"/>
        <note>allosteric activator; ligand shared between dimeric partners</note>
    </ligand>
</feature>
<protein>
    <recommendedName>
        <fullName evidence="15">ATP-dependent 6-phosphofructokinase</fullName>
        <shortName evidence="15">ATP-PFK</shortName>
        <shortName evidence="15">Phosphofructokinase</shortName>
        <ecNumber evidence="15">2.7.1.11</ecNumber>
    </recommendedName>
    <alternativeName>
        <fullName evidence="15">Phosphohexokinase</fullName>
    </alternativeName>
</protein>
<comment type="pathway">
    <text evidence="4 15">Carbohydrate degradation; glycolysis; D-glyceraldehyde 3-phosphate and glycerone phosphate from D-glucose: step 3/4.</text>
</comment>
<dbReference type="Pfam" id="PF00365">
    <property type="entry name" value="PFK"/>
    <property type="match status" value="1"/>
</dbReference>
<accession>A0A4R2S9H0</accession>
<dbReference type="HAMAP" id="MF_00339">
    <property type="entry name" value="Phosphofructokinase_I_B1"/>
    <property type="match status" value="1"/>
</dbReference>
<feature type="domain" description="Phosphofructokinase" evidence="16">
    <location>
        <begin position="3"/>
        <end position="275"/>
    </location>
</feature>
<dbReference type="GO" id="GO:0003872">
    <property type="term" value="F:6-phosphofructokinase activity"/>
    <property type="evidence" value="ECO:0007669"/>
    <property type="project" value="UniProtKB-UniRule"/>
</dbReference>
<evidence type="ECO:0000256" key="14">
    <source>
        <dbReference type="ARBA" id="ARBA00048070"/>
    </source>
</evidence>
<dbReference type="InterPro" id="IPR015912">
    <property type="entry name" value="Phosphofructokinase_CS"/>
</dbReference>
<dbReference type="Gene3D" id="3.40.50.450">
    <property type="match status" value="1"/>
</dbReference>
<keyword evidence="8 15" id="KW-0479">Metal-binding</keyword>
<evidence type="ECO:0000256" key="8">
    <source>
        <dbReference type="ARBA" id="ARBA00022723"/>
    </source>
</evidence>
<dbReference type="GO" id="GO:0030388">
    <property type="term" value="P:fructose 1,6-bisphosphate metabolic process"/>
    <property type="evidence" value="ECO:0007669"/>
    <property type="project" value="TreeGrafter"/>
</dbReference>